<name>A0ABR9AHY4_9BACT</name>
<dbReference type="Pfam" id="PF13581">
    <property type="entry name" value="HATPase_c_2"/>
    <property type="match status" value="1"/>
</dbReference>
<gene>
    <name evidence="3" type="ORF">IFO69_06240</name>
</gene>
<dbReference type="GO" id="GO:0005524">
    <property type="term" value="F:ATP binding"/>
    <property type="evidence" value="ECO:0007669"/>
    <property type="project" value="UniProtKB-KW"/>
</dbReference>
<keyword evidence="1" id="KW-0418">Kinase</keyword>
<protein>
    <submittedName>
        <fullName evidence="3">ATP-binding protein</fullName>
    </submittedName>
</protein>
<evidence type="ECO:0000256" key="1">
    <source>
        <dbReference type="ARBA" id="ARBA00022527"/>
    </source>
</evidence>
<evidence type="ECO:0000313" key="3">
    <source>
        <dbReference type="EMBL" id="MBD8488341.1"/>
    </source>
</evidence>
<dbReference type="PANTHER" id="PTHR35526:SF3">
    <property type="entry name" value="ANTI-SIGMA-F FACTOR RSBW"/>
    <property type="match status" value="1"/>
</dbReference>
<dbReference type="PANTHER" id="PTHR35526">
    <property type="entry name" value="ANTI-SIGMA-F FACTOR RSBW-RELATED"/>
    <property type="match status" value="1"/>
</dbReference>
<dbReference type="CDD" id="cd16936">
    <property type="entry name" value="HATPase_RsbW-like"/>
    <property type="match status" value="1"/>
</dbReference>
<dbReference type="InterPro" id="IPR036890">
    <property type="entry name" value="HATPase_C_sf"/>
</dbReference>
<dbReference type="InterPro" id="IPR003594">
    <property type="entry name" value="HATPase_dom"/>
</dbReference>
<dbReference type="InterPro" id="IPR050267">
    <property type="entry name" value="Anti-sigma-factor_SerPK"/>
</dbReference>
<sequence length="138" mass="15910">MKHELTLYCEKNKLAELRNFLDAELSSAKFSEVLKNELILAVEEVCANRMIHSHSCNPSNHLNIKVKQFDQSIIFEIIDTGEPFNMLDYVEPDLKEVIRSKSKGKLGIRLVKRIMDTIEIESTPAKHICRLIKQLNSK</sequence>
<accession>A0ABR9AHY4</accession>
<organism evidence="3 4">
    <name type="scientific">Echinicola arenosa</name>
    <dbReference type="NCBI Taxonomy" id="2774144"/>
    <lineage>
        <taxon>Bacteria</taxon>
        <taxon>Pseudomonadati</taxon>
        <taxon>Bacteroidota</taxon>
        <taxon>Cytophagia</taxon>
        <taxon>Cytophagales</taxon>
        <taxon>Cyclobacteriaceae</taxon>
        <taxon>Echinicola</taxon>
    </lineage>
</organism>
<comment type="caution">
    <text evidence="3">The sequence shown here is derived from an EMBL/GenBank/DDBJ whole genome shotgun (WGS) entry which is preliminary data.</text>
</comment>
<keyword evidence="1" id="KW-0808">Transferase</keyword>
<reference evidence="3 4" key="1">
    <citation type="submission" date="2020-09" db="EMBL/GenBank/DDBJ databases">
        <title>Echinicola sp. CAU 1574 isolated from sand of Sido Beach.</title>
        <authorList>
            <person name="Kim W."/>
        </authorList>
    </citation>
    <scope>NUCLEOTIDE SEQUENCE [LARGE SCALE GENOMIC DNA]</scope>
    <source>
        <strain evidence="3 4">CAU 1574</strain>
    </source>
</reference>
<keyword evidence="3" id="KW-0067">ATP-binding</keyword>
<evidence type="ECO:0000259" key="2">
    <source>
        <dbReference type="Pfam" id="PF13581"/>
    </source>
</evidence>
<dbReference type="RefSeq" id="WP_192009216.1">
    <property type="nucleotide sequence ID" value="NZ_JACYTQ010000002.1"/>
</dbReference>
<keyword evidence="4" id="KW-1185">Reference proteome</keyword>
<feature type="domain" description="Histidine kinase/HSP90-like ATPase" evidence="2">
    <location>
        <begin position="12"/>
        <end position="133"/>
    </location>
</feature>
<evidence type="ECO:0000313" key="4">
    <source>
        <dbReference type="Proteomes" id="UP000647133"/>
    </source>
</evidence>
<dbReference type="Gene3D" id="3.30.565.10">
    <property type="entry name" value="Histidine kinase-like ATPase, C-terminal domain"/>
    <property type="match status" value="1"/>
</dbReference>
<keyword evidence="1" id="KW-0723">Serine/threonine-protein kinase</keyword>
<dbReference type="SUPFAM" id="SSF55874">
    <property type="entry name" value="ATPase domain of HSP90 chaperone/DNA topoisomerase II/histidine kinase"/>
    <property type="match status" value="1"/>
</dbReference>
<dbReference type="Proteomes" id="UP000647133">
    <property type="component" value="Unassembled WGS sequence"/>
</dbReference>
<keyword evidence="3" id="KW-0547">Nucleotide-binding</keyword>
<proteinExistence type="predicted"/>
<dbReference type="EMBL" id="JACYTQ010000002">
    <property type="protein sequence ID" value="MBD8488341.1"/>
    <property type="molecule type" value="Genomic_DNA"/>
</dbReference>